<comment type="similarity">
    <text evidence="1">Belongs to the AfsR/DnrI/RedD regulatory family.</text>
</comment>
<name>A0ABW4L705_9MICO</name>
<comment type="caution">
    <text evidence="8">The sequence shown here is derived from an EMBL/GenBank/DDBJ whole genome shotgun (WGS) entry which is preliminary data.</text>
</comment>
<dbReference type="InterPro" id="IPR001867">
    <property type="entry name" value="OmpR/PhoB-type_DNA-bd"/>
</dbReference>
<dbReference type="InterPro" id="IPR003593">
    <property type="entry name" value="AAA+_ATPase"/>
</dbReference>
<dbReference type="InterPro" id="IPR019734">
    <property type="entry name" value="TPR_rpt"/>
</dbReference>
<evidence type="ECO:0000256" key="5">
    <source>
        <dbReference type="PROSITE-ProRule" id="PRU01091"/>
    </source>
</evidence>
<feature type="domain" description="OmpR/PhoB-type" evidence="7">
    <location>
        <begin position="1"/>
        <end position="98"/>
    </location>
</feature>
<dbReference type="EMBL" id="JBHUEE010000006">
    <property type="protein sequence ID" value="MFD1718629.1"/>
    <property type="molecule type" value="Genomic_DNA"/>
</dbReference>
<dbReference type="SUPFAM" id="SSF46894">
    <property type="entry name" value="C-terminal effector domain of the bipartite response regulators"/>
    <property type="match status" value="1"/>
</dbReference>
<dbReference type="RefSeq" id="WP_388007293.1">
    <property type="nucleotide sequence ID" value="NZ_JBHUEE010000006.1"/>
</dbReference>
<evidence type="ECO:0000256" key="3">
    <source>
        <dbReference type="ARBA" id="ARBA00023125"/>
    </source>
</evidence>
<feature type="DNA-binding region" description="OmpR/PhoB-type" evidence="5">
    <location>
        <begin position="1"/>
        <end position="98"/>
    </location>
</feature>
<accession>A0ABW4L705</accession>
<feature type="region of interest" description="Disordered" evidence="6">
    <location>
        <begin position="250"/>
        <end position="282"/>
    </location>
</feature>
<dbReference type="Proteomes" id="UP001597277">
    <property type="component" value="Unassembled WGS sequence"/>
</dbReference>
<keyword evidence="2" id="KW-0805">Transcription regulation</keyword>
<dbReference type="InterPro" id="IPR051677">
    <property type="entry name" value="AfsR-DnrI-RedD_regulator"/>
</dbReference>
<protein>
    <submittedName>
        <fullName evidence="8">BTAD domain-containing putative transcriptional regulator</fullName>
    </submittedName>
</protein>
<dbReference type="SMART" id="SM01043">
    <property type="entry name" value="BTAD"/>
    <property type="match status" value="1"/>
</dbReference>
<dbReference type="InterPro" id="IPR027417">
    <property type="entry name" value="P-loop_NTPase"/>
</dbReference>
<dbReference type="PRINTS" id="PR00364">
    <property type="entry name" value="DISEASERSIST"/>
</dbReference>
<sequence length="1057" mass="113511">MTSRLWFGLLGELEVRRGSERIPVGRSTLRILLATLLLDVGRTVPYGRLVDALWGADPPSSARSTVHVYANRLRRLLGDDGPEFRVLHTRPNGYLLDVDRDQVDVARFADGVRRARQAQASGDIAGESQLLTTALDLWRGTPLADVDSEALQHTVVPRLVEDRLQALERRVEVDLELGRGREVLGELAGLTTNHPARERFRTLQMRALLHTGRRAEALEVYQDLWRHLRDELGIEPGEEIRQLHAEALAGADDGAPGEGGAADEATAPAVRPAQLPPDSRRFAGRTAHVAEVTARLRSGSAPPTIVCGPPGVGKTAFAVHVAHAVRAHFPDGQLYADLGGHSTGGPSPCGAVLQRFLRALGVVGSQLPADPADQIALYRSLLADRRVLVVLDNAAGPDQVRPLLPGRTGCAALVTSRNELRGLVALDGAEEVVLEPMDQATSREVLAGVIPARRLAAEPDAAAELATLCAGLPLALRIAAANVRAHPGRSLADHVSAMRRHGRLAHLRVPGDEQAAVRAAFDLSYARLAPDVARLFRLLGVVPGPDVTTDAAAALAGCDTVTAAEHLDDLLAANLLTAGEPGRFRLHDLVREYARSRADEDPETREAEDRLWDHFLDTARAAADVVHPDVRRVPPATGRRGSPFPGDEAAALEWLDQERSTLVAMVLAAGRRGRNRYAWLIADALGGYFWTRGHGAEGLTVCEAALAAARAQGDRRAEARVLNLTGLTQFALSRFQDAEPSHLCAWEISREIGDREEELSSLYHLGRVTGQLGPAERSAEYHEQALELARELGDRDAQALNTNYIGVARLAAGRADLALEEHRRALALAGDNDSVRARILGALGNAALYRGELETAVARYVECLEIARRLGNRGMEANALICLGETRCDTGEYDLALEAGEQALQLGRRLGEPRHEVGAVEVLATARFRSGRTDGVLEDYRAALATAQAIGFRFGEVSIRCGLAAAHRGLGDPAAASAEAERALDTMARTGMWGIEARAQIEAGRALGDLGELDRARGHLERALLLAERSGLRLVDTRAREALASLEGAGAPPAARG</sequence>
<dbReference type="InterPro" id="IPR016032">
    <property type="entry name" value="Sig_transdc_resp-reg_C-effctor"/>
</dbReference>
<dbReference type="Gene3D" id="1.10.10.10">
    <property type="entry name" value="Winged helix-like DNA-binding domain superfamily/Winged helix DNA-binding domain"/>
    <property type="match status" value="2"/>
</dbReference>
<dbReference type="SUPFAM" id="SSF48452">
    <property type="entry name" value="TPR-like"/>
    <property type="match status" value="3"/>
</dbReference>
<dbReference type="InterPro" id="IPR011990">
    <property type="entry name" value="TPR-like_helical_dom_sf"/>
</dbReference>
<dbReference type="CDD" id="cd15831">
    <property type="entry name" value="BTAD"/>
    <property type="match status" value="1"/>
</dbReference>
<dbReference type="InterPro" id="IPR005158">
    <property type="entry name" value="BTAD"/>
</dbReference>
<dbReference type="Gene3D" id="3.40.50.300">
    <property type="entry name" value="P-loop containing nucleotide triphosphate hydrolases"/>
    <property type="match status" value="1"/>
</dbReference>
<dbReference type="Pfam" id="PF03704">
    <property type="entry name" value="BTAD"/>
    <property type="match status" value="1"/>
</dbReference>
<dbReference type="PANTHER" id="PTHR35807:SF1">
    <property type="entry name" value="TRANSCRIPTIONAL REGULATOR REDD"/>
    <property type="match status" value="1"/>
</dbReference>
<dbReference type="Gene3D" id="1.25.40.10">
    <property type="entry name" value="Tetratricopeptide repeat domain"/>
    <property type="match status" value="3"/>
</dbReference>
<keyword evidence="4" id="KW-0804">Transcription</keyword>
<dbReference type="PANTHER" id="PTHR35807">
    <property type="entry name" value="TRANSCRIPTIONAL REGULATOR REDD-RELATED"/>
    <property type="match status" value="1"/>
</dbReference>
<organism evidence="8 9">
    <name type="scientific">Georgenia deserti</name>
    <dbReference type="NCBI Taxonomy" id="2093781"/>
    <lineage>
        <taxon>Bacteria</taxon>
        <taxon>Bacillati</taxon>
        <taxon>Actinomycetota</taxon>
        <taxon>Actinomycetes</taxon>
        <taxon>Micrococcales</taxon>
        <taxon>Bogoriellaceae</taxon>
        <taxon>Georgenia</taxon>
    </lineage>
</organism>
<reference evidence="9" key="1">
    <citation type="journal article" date="2019" name="Int. J. Syst. Evol. Microbiol.">
        <title>The Global Catalogue of Microorganisms (GCM) 10K type strain sequencing project: providing services to taxonomists for standard genome sequencing and annotation.</title>
        <authorList>
            <consortium name="The Broad Institute Genomics Platform"/>
            <consortium name="The Broad Institute Genome Sequencing Center for Infectious Disease"/>
            <person name="Wu L."/>
            <person name="Ma J."/>
        </authorList>
    </citation>
    <scope>NUCLEOTIDE SEQUENCE [LARGE SCALE GENOMIC DNA]</scope>
    <source>
        <strain evidence="9">JCM 17130</strain>
    </source>
</reference>
<dbReference type="Pfam" id="PF00486">
    <property type="entry name" value="Trans_reg_C"/>
    <property type="match status" value="1"/>
</dbReference>
<evidence type="ECO:0000259" key="7">
    <source>
        <dbReference type="PROSITE" id="PS51755"/>
    </source>
</evidence>
<gene>
    <name evidence="8" type="ORF">ACFSE6_12345</name>
</gene>
<dbReference type="PROSITE" id="PS51755">
    <property type="entry name" value="OMPR_PHOB"/>
    <property type="match status" value="1"/>
</dbReference>
<evidence type="ECO:0000256" key="2">
    <source>
        <dbReference type="ARBA" id="ARBA00023015"/>
    </source>
</evidence>
<keyword evidence="3 5" id="KW-0238">DNA-binding</keyword>
<proteinExistence type="inferred from homology"/>
<dbReference type="InterPro" id="IPR036388">
    <property type="entry name" value="WH-like_DNA-bd_sf"/>
</dbReference>
<evidence type="ECO:0000256" key="1">
    <source>
        <dbReference type="ARBA" id="ARBA00005820"/>
    </source>
</evidence>
<evidence type="ECO:0000256" key="6">
    <source>
        <dbReference type="SAM" id="MobiDB-lite"/>
    </source>
</evidence>
<dbReference type="SMART" id="SM00028">
    <property type="entry name" value="TPR"/>
    <property type="match status" value="7"/>
</dbReference>
<dbReference type="SMART" id="SM00382">
    <property type="entry name" value="AAA"/>
    <property type="match status" value="1"/>
</dbReference>
<evidence type="ECO:0000313" key="9">
    <source>
        <dbReference type="Proteomes" id="UP001597277"/>
    </source>
</evidence>
<dbReference type="SUPFAM" id="SSF52540">
    <property type="entry name" value="P-loop containing nucleoside triphosphate hydrolases"/>
    <property type="match status" value="1"/>
</dbReference>
<evidence type="ECO:0000256" key="4">
    <source>
        <dbReference type="ARBA" id="ARBA00023163"/>
    </source>
</evidence>
<evidence type="ECO:0000313" key="8">
    <source>
        <dbReference type="EMBL" id="MFD1718629.1"/>
    </source>
</evidence>
<keyword evidence="9" id="KW-1185">Reference proteome</keyword>
<dbReference type="SMART" id="SM00862">
    <property type="entry name" value="Trans_reg_C"/>
    <property type="match status" value="1"/>
</dbReference>